<name>A0A1B8GVN0_9PEZI</name>
<dbReference type="EMBL" id="KV460211">
    <property type="protein sequence ID" value="OBT99891.1"/>
    <property type="molecule type" value="Genomic_DNA"/>
</dbReference>
<evidence type="ECO:0000313" key="3">
    <source>
        <dbReference type="Proteomes" id="UP000091956"/>
    </source>
</evidence>
<keyword evidence="3" id="KW-1185">Reference proteome</keyword>
<reference evidence="3" key="2">
    <citation type="journal article" date="2018" name="Nat. Commun.">
        <title>Extreme sensitivity to ultraviolet light in the fungal pathogen causing white-nose syndrome of bats.</title>
        <authorList>
            <person name="Palmer J.M."/>
            <person name="Drees K.P."/>
            <person name="Foster J.T."/>
            <person name="Lindner D.L."/>
        </authorList>
    </citation>
    <scope>NUCLEOTIDE SEQUENCE [LARGE SCALE GENOMIC DNA]</scope>
    <source>
        <strain evidence="3">UAMH 10579</strain>
    </source>
</reference>
<accession>A0A1B8GVN0</accession>
<proteinExistence type="predicted"/>
<evidence type="ECO:0000256" key="1">
    <source>
        <dbReference type="SAM" id="MobiDB-lite"/>
    </source>
</evidence>
<dbReference type="AlphaFoldDB" id="A0A1B8GVN0"/>
<dbReference type="GeneID" id="28835401"/>
<reference evidence="2 3" key="1">
    <citation type="submission" date="2016-03" db="EMBL/GenBank/DDBJ databases">
        <title>Comparative genomics of Pseudogymnoascus destructans, the fungus causing white-nose syndrome of bats.</title>
        <authorList>
            <person name="Palmer J.M."/>
            <person name="Drees K.P."/>
            <person name="Foster J.T."/>
            <person name="Lindner D.L."/>
        </authorList>
    </citation>
    <scope>NUCLEOTIDE SEQUENCE [LARGE SCALE GENOMIC DNA]</scope>
    <source>
        <strain evidence="2 3">UAMH 10579</strain>
    </source>
</reference>
<feature type="region of interest" description="Disordered" evidence="1">
    <location>
        <begin position="1"/>
        <end position="28"/>
    </location>
</feature>
<protein>
    <submittedName>
        <fullName evidence="2">Uncharacterized protein</fullName>
    </submittedName>
</protein>
<dbReference type="Proteomes" id="UP000091956">
    <property type="component" value="Unassembled WGS sequence"/>
</dbReference>
<evidence type="ECO:0000313" key="2">
    <source>
        <dbReference type="EMBL" id="OBT99891.1"/>
    </source>
</evidence>
<sequence>MALRDLEARGPITESPNSPTPSSGSALSSAISDLDVFDNLMTDTNDRLRLYQGLGQVSFSLPDVLVASRSCHLSFLSPVVPATSRSCNLSFLPPGRFSQS</sequence>
<organism evidence="2 3">
    <name type="scientific">Pseudogymnoascus verrucosus</name>
    <dbReference type="NCBI Taxonomy" id="342668"/>
    <lineage>
        <taxon>Eukaryota</taxon>
        <taxon>Fungi</taxon>
        <taxon>Dikarya</taxon>
        <taxon>Ascomycota</taxon>
        <taxon>Pezizomycotina</taxon>
        <taxon>Leotiomycetes</taxon>
        <taxon>Thelebolales</taxon>
        <taxon>Thelebolaceae</taxon>
        <taxon>Pseudogymnoascus</taxon>
    </lineage>
</organism>
<gene>
    <name evidence="2" type="ORF">VE01_02015</name>
</gene>
<dbReference type="RefSeq" id="XP_018133624.1">
    <property type="nucleotide sequence ID" value="XM_018271529.2"/>
</dbReference>